<dbReference type="Gene3D" id="3.55.40.10">
    <property type="entry name" value="minor pseudopilin epsh domain"/>
    <property type="match status" value="1"/>
</dbReference>
<dbReference type="EMBL" id="MOCA01000008">
    <property type="protein sequence ID" value="RON97804.1"/>
    <property type="molecule type" value="Genomic_DNA"/>
</dbReference>
<evidence type="ECO:0000256" key="10">
    <source>
        <dbReference type="ARBA" id="ARBA00030775"/>
    </source>
</evidence>
<comment type="similarity">
    <text evidence="9">Belongs to the GSP H family.</text>
</comment>
<comment type="subcellular location">
    <subcellularLocation>
        <location evidence="1">Cell inner membrane</location>
        <topology evidence="1">Single-pass membrane protein</topology>
    </subcellularLocation>
</comment>
<sequence>MPQHGFSLIELLMGLAIGAIVLLLVSPAFAALKEATQRDHAAQSLIEGIRHARTLAMTHNHNVVIHGIDGDWSRGWRIILDLSGKGSEDSSNPLLVERASEAKVPIVGNWWVSRYVRFSHLGQPLMPGRRFQAGTIHICSPRAPVSQRQIVLAATGRVRLSSQETEQALCDSSRNVRSSGRAALSASKT</sequence>
<dbReference type="Pfam" id="PF12019">
    <property type="entry name" value="GspH"/>
    <property type="match status" value="1"/>
</dbReference>
<keyword evidence="4" id="KW-0488">Methylation</keyword>
<evidence type="ECO:0000256" key="6">
    <source>
        <dbReference type="ARBA" id="ARBA00022692"/>
    </source>
</evidence>
<dbReference type="InterPro" id="IPR022346">
    <property type="entry name" value="T2SS_GspH"/>
</dbReference>
<keyword evidence="3" id="KW-1003">Cell membrane</keyword>
<proteinExistence type="inferred from homology"/>
<evidence type="ECO:0000313" key="12">
    <source>
        <dbReference type="EMBL" id="RON97804.1"/>
    </source>
</evidence>
<name>A0A423NHQ4_9PSED</name>
<evidence type="ECO:0000313" key="13">
    <source>
        <dbReference type="Proteomes" id="UP000284207"/>
    </source>
</evidence>
<dbReference type="InterPro" id="IPR045584">
    <property type="entry name" value="Pilin-like"/>
</dbReference>
<keyword evidence="6" id="KW-0812">Transmembrane</keyword>
<evidence type="ECO:0000256" key="7">
    <source>
        <dbReference type="ARBA" id="ARBA00022989"/>
    </source>
</evidence>
<dbReference type="GO" id="GO:0015627">
    <property type="term" value="C:type II protein secretion system complex"/>
    <property type="evidence" value="ECO:0007669"/>
    <property type="project" value="InterPro"/>
</dbReference>
<feature type="domain" description="General secretion pathway GspH" evidence="11">
    <location>
        <begin position="41"/>
        <end position="156"/>
    </location>
</feature>
<dbReference type="GO" id="GO:0005886">
    <property type="term" value="C:plasma membrane"/>
    <property type="evidence" value="ECO:0007669"/>
    <property type="project" value="UniProtKB-SubCell"/>
</dbReference>
<comment type="caution">
    <text evidence="12">The sequence shown here is derived from an EMBL/GenBank/DDBJ whole genome shotgun (WGS) entry which is preliminary data.</text>
</comment>
<evidence type="ECO:0000256" key="2">
    <source>
        <dbReference type="ARBA" id="ARBA00021549"/>
    </source>
</evidence>
<protein>
    <recommendedName>
        <fullName evidence="2">Type II secretion system protein H</fullName>
    </recommendedName>
    <alternativeName>
        <fullName evidence="10">General secretion pathway protein H</fullName>
    </alternativeName>
</protein>
<dbReference type="AlphaFoldDB" id="A0A423NHQ4"/>
<keyword evidence="8" id="KW-0472">Membrane</keyword>
<evidence type="ECO:0000256" key="5">
    <source>
        <dbReference type="ARBA" id="ARBA00022519"/>
    </source>
</evidence>
<reference evidence="12 13" key="1">
    <citation type="submission" date="2016-10" db="EMBL/GenBank/DDBJ databases">
        <title>Comparative genome analysis of multiple Pseudomonas spp. focuses on biocontrol and plant growth promoting traits.</title>
        <authorList>
            <person name="Tao X.-Y."/>
            <person name="Taylor C.G."/>
        </authorList>
    </citation>
    <scope>NUCLEOTIDE SEQUENCE [LARGE SCALE GENOMIC DNA]</scope>
    <source>
        <strain evidence="12 13">36B3</strain>
    </source>
</reference>
<dbReference type="NCBIfam" id="TIGR02532">
    <property type="entry name" value="IV_pilin_GFxxxE"/>
    <property type="match status" value="1"/>
</dbReference>
<accession>A0A423NHQ4</accession>
<evidence type="ECO:0000256" key="3">
    <source>
        <dbReference type="ARBA" id="ARBA00022475"/>
    </source>
</evidence>
<gene>
    <name evidence="12" type="ORF">BK674_23385</name>
</gene>
<evidence type="ECO:0000256" key="4">
    <source>
        <dbReference type="ARBA" id="ARBA00022481"/>
    </source>
</evidence>
<dbReference type="GO" id="GO:0015628">
    <property type="term" value="P:protein secretion by the type II secretion system"/>
    <property type="evidence" value="ECO:0007669"/>
    <property type="project" value="InterPro"/>
</dbReference>
<evidence type="ECO:0000256" key="9">
    <source>
        <dbReference type="ARBA" id="ARBA00025772"/>
    </source>
</evidence>
<dbReference type="SUPFAM" id="SSF54523">
    <property type="entry name" value="Pili subunits"/>
    <property type="match status" value="1"/>
</dbReference>
<evidence type="ECO:0000259" key="11">
    <source>
        <dbReference type="Pfam" id="PF12019"/>
    </source>
</evidence>
<dbReference type="RefSeq" id="WP_065615654.1">
    <property type="nucleotide sequence ID" value="NZ_CP107544.1"/>
</dbReference>
<evidence type="ECO:0000256" key="1">
    <source>
        <dbReference type="ARBA" id="ARBA00004377"/>
    </source>
</evidence>
<keyword evidence="7" id="KW-1133">Transmembrane helix</keyword>
<dbReference type="Proteomes" id="UP000284207">
    <property type="component" value="Unassembled WGS sequence"/>
</dbReference>
<keyword evidence="5" id="KW-0997">Cell inner membrane</keyword>
<organism evidence="12 13">
    <name type="scientific">Pseudomonas moraviensis</name>
    <dbReference type="NCBI Taxonomy" id="321662"/>
    <lineage>
        <taxon>Bacteria</taxon>
        <taxon>Pseudomonadati</taxon>
        <taxon>Pseudomonadota</taxon>
        <taxon>Gammaproteobacteria</taxon>
        <taxon>Pseudomonadales</taxon>
        <taxon>Pseudomonadaceae</taxon>
        <taxon>Pseudomonas</taxon>
    </lineage>
</organism>
<evidence type="ECO:0000256" key="8">
    <source>
        <dbReference type="ARBA" id="ARBA00023136"/>
    </source>
</evidence>
<dbReference type="Pfam" id="PF07963">
    <property type="entry name" value="N_methyl"/>
    <property type="match status" value="1"/>
</dbReference>
<dbReference type="InterPro" id="IPR012902">
    <property type="entry name" value="N_methyl_site"/>
</dbReference>
<dbReference type="PROSITE" id="PS00409">
    <property type="entry name" value="PROKAR_NTER_METHYL"/>
    <property type="match status" value="1"/>
</dbReference>